<name>A0A3D3R9J0_9PLAN</name>
<dbReference type="PROSITE" id="PS51084">
    <property type="entry name" value="HIT_2"/>
    <property type="match status" value="1"/>
</dbReference>
<dbReference type="InterPro" id="IPR036265">
    <property type="entry name" value="HIT-like_sf"/>
</dbReference>
<evidence type="ECO:0000256" key="2">
    <source>
        <dbReference type="PIRSR" id="PIRSR601310-3"/>
    </source>
</evidence>
<dbReference type="PROSITE" id="PS00892">
    <property type="entry name" value="HIT_1"/>
    <property type="match status" value="1"/>
</dbReference>
<evidence type="ECO:0000259" key="4">
    <source>
        <dbReference type="PROSITE" id="PS51084"/>
    </source>
</evidence>
<comment type="caution">
    <text evidence="5">The sequence shown here is derived from an EMBL/GenBank/DDBJ whole genome shotgun (WGS) entry which is preliminary data.</text>
</comment>
<dbReference type="Proteomes" id="UP000263642">
    <property type="component" value="Unassembled WGS sequence"/>
</dbReference>
<feature type="domain" description="HIT" evidence="4">
    <location>
        <begin position="7"/>
        <end position="115"/>
    </location>
</feature>
<dbReference type="CDD" id="cd01276">
    <property type="entry name" value="PKCI_related"/>
    <property type="match status" value="1"/>
</dbReference>
<gene>
    <name evidence="5" type="ORF">DIT97_17620</name>
</gene>
<organism evidence="5 6">
    <name type="scientific">Gimesia maris</name>
    <dbReference type="NCBI Taxonomy" id="122"/>
    <lineage>
        <taxon>Bacteria</taxon>
        <taxon>Pseudomonadati</taxon>
        <taxon>Planctomycetota</taxon>
        <taxon>Planctomycetia</taxon>
        <taxon>Planctomycetales</taxon>
        <taxon>Planctomycetaceae</taxon>
        <taxon>Gimesia</taxon>
    </lineage>
</organism>
<dbReference type="FunFam" id="3.30.428.10:FF:000005">
    <property type="entry name" value="Histidine triad nucleotide-binding protein 1"/>
    <property type="match status" value="1"/>
</dbReference>
<proteinExistence type="predicted"/>
<evidence type="ECO:0000313" key="5">
    <source>
        <dbReference type="EMBL" id="HCO24752.1"/>
    </source>
</evidence>
<feature type="active site" description="Tele-AMP-histidine intermediate" evidence="1">
    <location>
        <position position="101"/>
    </location>
</feature>
<dbReference type="AlphaFoldDB" id="A0A3D3R9J0"/>
<evidence type="ECO:0000313" key="6">
    <source>
        <dbReference type="Proteomes" id="UP000263642"/>
    </source>
</evidence>
<evidence type="ECO:0000256" key="3">
    <source>
        <dbReference type="PROSITE-ProRule" id="PRU00464"/>
    </source>
</evidence>
<dbReference type="Gene3D" id="3.30.428.10">
    <property type="entry name" value="HIT-like"/>
    <property type="match status" value="1"/>
</dbReference>
<dbReference type="InterPro" id="IPR001310">
    <property type="entry name" value="Histidine_triad_HIT"/>
</dbReference>
<dbReference type="PANTHER" id="PTHR23089">
    <property type="entry name" value="HISTIDINE TRIAD HIT PROTEIN"/>
    <property type="match status" value="1"/>
</dbReference>
<protein>
    <submittedName>
        <fullName evidence="5">Histidine triad nucleotide-binding protein</fullName>
    </submittedName>
</protein>
<dbReference type="Pfam" id="PF01230">
    <property type="entry name" value="HIT"/>
    <property type="match status" value="1"/>
</dbReference>
<accession>A0A3D3R9J0</accession>
<reference evidence="5 6" key="1">
    <citation type="journal article" date="2018" name="Nat. Biotechnol.">
        <title>A standardized bacterial taxonomy based on genome phylogeny substantially revises the tree of life.</title>
        <authorList>
            <person name="Parks D.H."/>
            <person name="Chuvochina M."/>
            <person name="Waite D.W."/>
            <person name="Rinke C."/>
            <person name="Skarshewski A."/>
            <person name="Chaumeil P.A."/>
            <person name="Hugenholtz P."/>
        </authorList>
    </citation>
    <scope>NUCLEOTIDE SEQUENCE [LARGE SCALE GENOMIC DNA]</scope>
    <source>
        <strain evidence="5">UBA9375</strain>
    </source>
</reference>
<dbReference type="EMBL" id="DQAY01000107">
    <property type="protein sequence ID" value="HCO24752.1"/>
    <property type="molecule type" value="Genomic_DNA"/>
</dbReference>
<dbReference type="SUPFAM" id="SSF54197">
    <property type="entry name" value="HIT-like"/>
    <property type="match status" value="1"/>
</dbReference>
<dbReference type="InterPro" id="IPR019808">
    <property type="entry name" value="Histidine_triad_CS"/>
</dbReference>
<dbReference type="PRINTS" id="PR00332">
    <property type="entry name" value="HISTRIAD"/>
</dbReference>
<feature type="short sequence motif" description="Histidine triad motif" evidence="2 3">
    <location>
        <begin position="99"/>
        <end position="103"/>
    </location>
</feature>
<dbReference type="GO" id="GO:0003824">
    <property type="term" value="F:catalytic activity"/>
    <property type="evidence" value="ECO:0007669"/>
    <property type="project" value="InterPro"/>
</dbReference>
<sequence length="115" mass="12677">MSGEKTIFKKIIDREIPADIIYEDELCLAFNDVNPQAPVHVLVIPKQEIQSIAHLQDSDQELAGHLLLTVGKLAKQLGLESGYRTIVNTGKEGGQTVDHLHLHLLGGRSLHWPPG</sequence>
<evidence type="ECO:0000256" key="1">
    <source>
        <dbReference type="PIRSR" id="PIRSR601310-1"/>
    </source>
</evidence>
<dbReference type="InterPro" id="IPR011146">
    <property type="entry name" value="HIT-like"/>
</dbReference>